<keyword evidence="5 7" id="KW-1133">Transmembrane helix</keyword>
<dbReference type="Pfam" id="PF01313">
    <property type="entry name" value="Bac_export_3"/>
    <property type="match status" value="1"/>
</dbReference>
<evidence type="ECO:0000256" key="5">
    <source>
        <dbReference type="ARBA" id="ARBA00022989"/>
    </source>
</evidence>
<keyword evidence="8" id="KW-0969">Cilium</keyword>
<evidence type="ECO:0000256" key="6">
    <source>
        <dbReference type="ARBA" id="ARBA00023136"/>
    </source>
</evidence>
<dbReference type="AlphaFoldDB" id="A0A5M6DAL7"/>
<name>A0A5M6DAL7_9BACT</name>
<evidence type="ECO:0000256" key="7">
    <source>
        <dbReference type="SAM" id="Phobius"/>
    </source>
</evidence>
<organism evidence="8 9">
    <name type="scientific">Roseiconus nitratireducens</name>
    <dbReference type="NCBI Taxonomy" id="2605748"/>
    <lineage>
        <taxon>Bacteria</taxon>
        <taxon>Pseudomonadati</taxon>
        <taxon>Planctomycetota</taxon>
        <taxon>Planctomycetia</taxon>
        <taxon>Pirellulales</taxon>
        <taxon>Pirellulaceae</taxon>
        <taxon>Roseiconus</taxon>
    </lineage>
</organism>
<dbReference type="PIRSF" id="PIRSF004669">
    <property type="entry name" value="FliQ"/>
    <property type="match status" value="1"/>
</dbReference>
<keyword evidence="3" id="KW-1003">Cell membrane</keyword>
<reference evidence="8 9" key="1">
    <citation type="submission" date="2019-08" db="EMBL/GenBank/DDBJ databases">
        <authorList>
            <person name="Dhanesh K."/>
            <person name="Kumar G."/>
            <person name="Sasikala C."/>
            <person name="Venkata Ramana C."/>
        </authorList>
    </citation>
    <scope>NUCLEOTIDE SEQUENCE [LARGE SCALE GENOMIC DNA]</scope>
    <source>
        <strain evidence="8 9">JC645</strain>
    </source>
</reference>
<dbReference type="Proteomes" id="UP000324479">
    <property type="component" value="Unassembled WGS sequence"/>
</dbReference>
<evidence type="ECO:0000313" key="9">
    <source>
        <dbReference type="Proteomes" id="UP000324479"/>
    </source>
</evidence>
<evidence type="ECO:0000256" key="2">
    <source>
        <dbReference type="ARBA" id="ARBA00006156"/>
    </source>
</evidence>
<comment type="similarity">
    <text evidence="2">Belongs to the FliQ/MopD/SpaQ family.</text>
</comment>
<dbReference type="PANTHER" id="PTHR34040:SF2">
    <property type="entry name" value="FLAGELLAR BIOSYNTHETIC PROTEIN FLIQ"/>
    <property type="match status" value="1"/>
</dbReference>
<feature type="transmembrane region" description="Helical" evidence="7">
    <location>
        <begin position="15"/>
        <end position="40"/>
    </location>
</feature>
<evidence type="ECO:0000256" key="3">
    <source>
        <dbReference type="ARBA" id="ARBA00022475"/>
    </source>
</evidence>
<sequence length="88" mass="9446">MTLSAEQAVDLCRQALMLALLLAAPILIVAAVVGVVSGLLQTLFHVQDQSIAFVPKLIVSSCVLLACLPWIFSRMIEFTQSLFVGIGM</sequence>
<gene>
    <name evidence="8" type="ORF">FYK55_08745</name>
</gene>
<comment type="subcellular location">
    <subcellularLocation>
        <location evidence="1">Cell membrane</location>
        <topology evidence="1">Multi-pass membrane protein</topology>
    </subcellularLocation>
</comment>
<evidence type="ECO:0000256" key="4">
    <source>
        <dbReference type="ARBA" id="ARBA00022692"/>
    </source>
</evidence>
<evidence type="ECO:0000256" key="1">
    <source>
        <dbReference type="ARBA" id="ARBA00004651"/>
    </source>
</evidence>
<keyword evidence="8" id="KW-0966">Cell projection</keyword>
<dbReference type="GO" id="GO:0005886">
    <property type="term" value="C:plasma membrane"/>
    <property type="evidence" value="ECO:0007669"/>
    <property type="project" value="UniProtKB-SubCell"/>
</dbReference>
<dbReference type="PRINTS" id="PR00952">
    <property type="entry name" value="TYPE3IMQPROT"/>
</dbReference>
<evidence type="ECO:0000313" key="8">
    <source>
        <dbReference type="EMBL" id="KAA5544413.1"/>
    </source>
</evidence>
<dbReference type="PANTHER" id="PTHR34040">
    <property type="entry name" value="FLAGELLAR BIOSYNTHETIC PROTEIN FLIQ"/>
    <property type="match status" value="1"/>
</dbReference>
<keyword evidence="4 7" id="KW-0812">Transmembrane</keyword>
<dbReference type="GO" id="GO:0009306">
    <property type="term" value="P:protein secretion"/>
    <property type="evidence" value="ECO:0007669"/>
    <property type="project" value="InterPro"/>
</dbReference>
<proteinExistence type="inferred from homology"/>
<keyword evidence="6 7" id="KW-0472">Membrane</keyword>
<dbReference type="InterPro" id="IPR002191">
    <property type="entry name" value="Bac_export_3"/>
</dbReference>
<keyword evidence="8" id="KW-0282">Flagellum</keyword>
<comment type="caution">
    <text evidence="8">The sequence shown here is derived from an EMBL/GenBank/DDBJ whole genome shotgun (WGS) entry which is preliminary data.</text>
</comment>
<dbReference type="RefSeq" id="WP_150076022.1">
    <property type="nucleotide sequence ID" value="NZ_VWOX01000004.1"/>
</dbReference>
<accession>A0A5M6DAL7</accession>
<feature type="transmembrane region" description="Helical" evidence="7">
    <location>
        <begin position="52"/>
        <end position="72"/>
    </location>
</feature>
<dbReference type="EMBL" id="VWOX01000004">
    <property type="protein sequence ID" value="KAA5544413.1"/>
    <property type="molecule type" value="Genomic_DNA"/>
</dbReference>
<keyword evidence="9" id="KW-1185">Reference proteome</keyword>
<protein>
    <submittedName>
        <fullName evidence="8">Flagellar biosynthetic protein FliQ</fullName>
    </submittedName>
</protein>